<gene>
    <name evidence="1" type="ORF">PoB_007304100</name>
</gene>
<protein>
    <recommendedName>
        <fullName evidence="3">BPTI/Kunitz inhibitor domain-containing protein</fullName>
    </recommendedName>
</protein>
<evidence type="ECO:0000313" key="1">
    <source>
        <dbReference type="EMBL" id="GFO46536.1"/>
    </source>
</evidence>
<proteinExistence type="predicted"/>
<name>A0AAV4DQZ4_9GAST</name>
<evidence type="ECO:0008006" key="3">
    <source>
        <dbReference type="Google" id="ProtNLM"/>
    </source>
</evidence>
<sequence length="134" mass="16274">MDRPSCEQRCAKNKDNKLCRDYCLEFRHTPWCEENYPKRLNATLSQTCKRRCWRKPIIETIRTICKDWFSVYGQCERNCNNHDDNKWCKNNCGGLPIREQFTYTRDRENPDMELAKESRFHFTVWFIVRSCSCL</sequence>
<evidence type="ECO:0000313" key="2">
    <source>
        <dbReference type="Proteomes" id="UP000735302"/>
    </source>
</evidence>
<keyword evidence="2" id="KW-1185">Reference proteome</keyword>
<accession>A0AAV4DQZ4</accession>
<dbReference type="AlphaFoldDB" id="A0AAV4DQZ4"/>
<reference evidence="1 2" key="1">
    <citation type="journal article" date="2021" name="Elife">
        <title>Chloroplast acquisition without the gene transfer in kleptoplastic sea slugs, Plakobranchus ocellatus.</title>
        <authorList>
            <person name="Maeda T."/>
            <person name="Takahashi S."/>
            <person name="Yoshida T."/>
            <person name="Shimamura S."/>
            <person name="Takaki Y."/>
            <person name="Nagai Y."/>
            <person name="Toyoda A."/>
            <person name="Suzuki Y."/>
            <person name="Arimoto A."/>
            <person name="Ishii H."/>
            <person name="Satoh N."/>
            <person name="Nishiyama T."/>
            <person name="Hasebe M."/>
            <person name="Maruyama T."/>
            <person name="Minagawa J."/>
            <person name="Obokata J."/>
            <person name="Shigenobu S."/>
        </authorList>
    </citation>
    <scope>NUCLEOTIDE SEQUENCE [LARGE SCALE GENOMIC DNA]</scope>
</reference>
<dbReference type="EMBL" id="BLXT01008189">
    <property type="protein sequence ID" value="GFO46536.1"/>
    <property type="molecule type" value="Genomic_DNA"/>
</dbReference>
<comment type="caution">
    <text evidence="1">The sequence shown here is derived from an EMBL/GenBank/DDBJ whole genome shotgun (WGS) entry which is preliminary data.</text>
</comment>
<dbReference type="Proteomes" id="UP000735302">
    <property type="component" value="Unassembled WGS sequence"/>
</dbReference>
<organism evidence="1 2">
    <name type="scientific">Plakobranchus ocellatus</name>
    <dbReference type="NCBI Taxonomy" id="259542"/>
    <lineage>
        <taxon>Eukaryota</taxon>
        <taxon>Metazoa</taxon>
        <taxon>Spiralia</taxon>
        <taxon>Lophotrochozoa</taxon>
        <taxon>Mollusca</taxon>
        <taxon>Gastropoda</taxon>
        <taxon>Heterobranchia</taxon>
        <taxon>Euthyneura</taxon>
        <taxon>Panpulmonata</taxon>
        <taxon>Sacoglossa</taxon>
        <taxon>Placobranchoidea</taxon>
        <taxon>Plakobranchidae</taxon>
        <taxon>Plakobranchus</taxon>
    </lineage>
</organism>